<evidence type="ECO:0000313" key="2">
    <source>
        <dbReference type="EMBL" id="CCI26012.1"/>
    </source>
</evidence>
<dbReference type="Pfam" id="PF08239">
    <property type="entry name" value="SH3_3"/>
    <property type="match status" value="1"/>
</dbReference>
<dbReference type="InterPro" id="IPR003646">
    <property type="entry name" value="SH3-like_bac-type"/>
</dbReference>
<evidence type="ECO:0000259" key="1">
    <source>
        <dbReference type="PROSITE" id="PS51781"/>
    </source>
</evidence>
<dbReference type="EMBL" id="CAIO01000303">
    <property type="protein sequence ID" value="CCI26012.1"/>
    <property type="molecule type" value="Genomic_DNA"/>
</dbReference>
<feature type="domain" description="SH3b" evidence="1">
    <location>
        <begin position="1"/>
        <end position="76"/>
    </location>
</feature>
<dbReference type="Proteomes" id="UP000004775">
    <property type="component" value="Unassembled WGS sequence"/>
</dbReference>
<accession>I4HVD8</accession>
<organism evidence="2 3">
    <name type="scientific">Microcystis aeruginosa PCC 9809</name>
    <dbReference type="NCBI Taxonomy" id="1160285"/>
    <lineage>
        <taxon>Bacteria</taxon>
        <taxon>Bacillati</taxon>
        <taxon>Cyanobacteriota</taxon>
        <taxon>Cyanophyceae</taxon>
        <taxon>Oscillatoriophycideae</taxon>
        <taxon>Chroococcales</taxon>
        <taxon>Microcystaceae</taxon>
        <taxon>Microcystis</taxon>
    </lineage>
</organism>
<dbReference type="RefSeq" id="WP_002797697.1">
    <property type="nucleotide sequence ID" value="NZ_HE973759.1"/>
</dbReference>
<dbReference type="SMART" id="SM00287">
    <property type="entry name" value="SH3b"/>
    <property type="match status" value="1"/>
</dbReference>
<protein>
    <recommendedName>
        <fullName evidence="1">SH3b domain-containing protein</fullName>
    </recommendedName>
</protein>
<dbReference type="HOGENOM" id="CLU_1169597_0_0_3"/>
<gene>
    <name evidence="2" type="ORF">MICAH_3710007</name>
</gene>
<sequence>MAQAKVTASSLNLRTQPNTGGSVIASLPKDTIVDILKTVAGEKHTGTSGISRNDWHEVKVDGKQGFVAAGFVETVTSTNNNNLLSFPLDTPANVEKLARILMSESSVGNLTERKAVGWTVLNRLKRNKTKDVSDVAGAFATNQNPTPAMRDLARDLLRGNIADLTNGATHFYSPQSMPRQGQSTGGFDVGGGFELVPPLTQETGKPKWAVTFPLSNIPGVRPHMYKFHIATGTGRVS</sequence>
<dbReference type="PROSITE" id="PS51781">
    <property type="entry name" value="SH3B"/>
    <property type="match status" value="1"/>
</dbReference>
<name>I4HVD8_MICAE</name>
<evidence type="ECO:0000313" key="3">
    <source>
        <dbReference type="Proteomes" id="UP000004775"/>
    </source>
</evidence>
<reference evidence="2 3" key="1">
    <citation type="submission" date="2012-04" db="EMBL/GenBank/DDBJ databases">
        <authorList>
            <person name="Genoscope - CEA"/>
        </authorList>
    </citation>
    <scope>NUCLEOTIDE SEQUENCE [LARGE SCALE GENOMIC DNA]</scope>
    <source>
        <strain evidence="2 3">9809</strain>
    </source>
</reference>
<dbReference type="AlphaFoldDB" id="I4HVD8"/>
<dbReference type="Gene3D" id="2.30.30.40">
    <property type="entry name" value="SH3 Domains"/>
    <property type="match status" value="1"/>
</dbReference>
<comment type="caution">
    <text evidence="2">The sequence shown here is derived from an EMBL/GenBank/DDBJ whole genome shotgun (WGS) entry which is preliminary data.</text>
</comment>
<proteinExistence type="predicted"/>